<accession>A0AAN6WRC0</accession>
<feature type="transmembrane region" description="Helical" evidence="8">
    <location>
        <begin position="396"/>
        <end position="414"/>
    </location>
</feature>
<keyword evidence="6 8" id="KW-0472">Membrane</keyword>
<feature type="transmembrane region" description="Helical" evidence="8">
    <location>
        <begin position="571"/>
        <end position="604"/>
    </location>
</feature>
<keyword evidence="12" id="KW-1185">Reference proteome</keyword>
<proteinExistence type="inferred from homology"/>
<feature type="transmembrane region" description="Helical" evidence="8">
    <location>
        <begin position="514"/>
        <end position="533"/>
    </location>
</feature>
<name>A0AAN6WRC0_9PEZI</name>
<dbReference type="EMBL" id="MU864416">
    <property type="protein sequence ID" value="KAK4186750.1"/>
    <property type="molecule type" value="Genomic_DNA"/>
</dbReference>
<keyword evidence="4 9" id="KW-0732">Signal</keyword>
<keyword evidence="3 8" id="KW-0812">Transmembrane</keyword>
<dbReference type="PANTHER" id="PTHR31145">
    <property type="entry name" value="INTEGRAL MEMBRANE PROTEIN (AFU_ORTHOLOGUE AFUA_7G01610)"/>
    <property type="match status" value="1"/>
</dbReference>
<dbReference type="SMART" id="SM01320">
    <property type="entry name" value="TRP_N"/>
    <property type="match status" value="1"/>
</dbReference>
<dbReference type="InterPro" id="IPR032800">
    <property type="entry name" value="TRP_N"/>
</dbReference>
<organism evidence="11 12">
    <name type="scientific">Podospora australis</name>
    <dbReference type="NCBI Taxonomy" id="1536484"/>
    <lineage>
        <taxon>Eukaryota</taxon>
        <taxon>Fungi</taxon>
        <taxon>Dikarya</taxon>
        <taxon>Ascomycota</taxon>
        <taxon>Pezizomycotina</taxon>
        <taxon>Sordariomycetes</taxon>
        <taxon>Sordariomycetidae</taxon>
        <taxon>Sordariales</taxon>
        <taxon>Podosporaceae</taxon>
        <taxon>Podospora</taxon>
    </lineage>
</organism>
<feature type="compositionally biased region" description="Polar residues" evidence="7">
    <location>
        <begin position="675"/>
        <end position="685"/>
    </location>
</feature>
<dbReference type="InterPro" id="IPR040241">
    <property type="entry name" value="TRP_Flc/Pkd2-like"/>
</dbReference>
<dbReference type="GO" id="GO:0055085">
    <property type="term" value="P:transmembrane transport"/>
    <property type="evidence" value="ECO:0007669"/>
    <property type="project" value="TreeGrafter"/>
</dbReference>
<reference evidence="11" key="1">
    <citation type="journal article" date="2023" name="Mol. Phylogenet. Evol.">
        <title>Genome-scale phylogeny and comparative genomics of the fungal order Sordariales.</title>
        <authorList>
            <person name="Hensen N."/>
            <person name="Bonometti L."/>
            <person name="Westerberg I."/>
            <person name="Brannstrom I.O."/>
            <person name="Guillou S."/>
            <person name="Cros-Aarteil S."/>
            <person name="Calhoun S."/>
            <person name="Haridas S."/>
            <person name="Kuo A."/>
            <person name="Mondo S."/>
            <person name="Pangilinan J."/>
            <person name="Riley R."/>
            <person name="LaButti K."/>
            <person name="Andreopoulos B."/>
            <person name="Lipzen A."/>
            <person name="Chen C."/>
            <person name="Yan M."/>
            <person name="Daum C."/>
            <person name="Ng V."/>
            <person name="Clum A."/>
            <person name="Steindorff A."/>
            <person name="Ohm R.A."/>
            <person name="Martin F."/>
            <person name="Silar P."/>
            <person name="Natvig D.O."/>
            <person name="Lalanne C."/>
            <person name="Gautier V."/>
            <person name="Ament-Velasquez S.L."/>
            <person name="Kruys A."/>
            <person name="Hutchinson M.I."/>
            <person name="Powell A.J."/>
            <person name="Barry K."/>
            <person name="Miller A.N."/>
            <person name="Grigoriev I.V."/>
            <person name="Debuchy R."/>
            <person name="Gladieux P."/>
            <person name="Hiltunen Thoren M."/>
            <person name="Johannesson H."/>
        </authorList>
    </citation>
    <scope>NUCLEOTIDE SEQUENCE</scope>
    <source>
        <strain evidence="11">PSN309</strain>
    </source>
</reference>
<reference evidence="11" key="2">
    <citation type="submission" date="2023-05" db="EMBL/GenBank/DDBJ databases">
        <authorList>
            <consortium name="Lawrence Berkeley National Laboratory"/>
            <person name="Steindorff A."/>
            <person name="Hensen N."/>
            <person name="Bonometti L."/>
            <person name="Westerberg I."/>
            <person name="Brannstrom I.O."/>
            <person name="Guillou S."/>
            <person name="Cros-Aarteil S."/>
            <person name="Calhoun S."/>
            <person name="Haridas S."/>
            <person name="Kuo A."/>
            <person name="Mondo S."/>
            <person name="Pangilinan J."/>
            <person name="Riley R."/>
            <person name="Labutti K."/>
            <person name="Andreopoulos B."/>
            <person name="Lipzen A."/>
            <person name="Chen C."/>
            <person name="Yanf M."/>
            <person name="Daum C."/>
            <person name="Ng V."/>
            <person name="Clum A."/>
            <person name="Ohm R."/>
            <person name="Martin F."/>
            <person name="Silar P."/>
            <person name="Natvig D."/>
            <person name="Lalanne C."/>
            <person name="Gautier V."/>
            <person name="Ament-Velasquez S.L."/>
            <person name="Kruys A."/>
            <person name="Hutchinson M.I."/>
            <person name="Powell A.J."/>
            <person name="Barry K."/>
            <person name="Miller A.N."/>
            <person name="Grigoriev I.V."/>
            <person name="Debuchy R."/>
            <person name="Gladieux P."/>
            <person name="Thoren M.H."/>
            <person name="Johannesson H."/>
        </authorList>
    </citation>
    <scope>NUCLEOTIDE SEQUENCE</scope>
    <source>
        <strain evidence="11">PSN309</strain>
    </source>
</reference>
<evidence type="ECO:0000259" key="10">
    <source>
        <dbReference type="SMART" id="SM01320"/>
    </source>
</evidence>
<feature type="domain" description="ML-like" evidence="10">
    <location>
        <begin position="26"/>
        <end position="171"/>
    </location>
</feature>
<feature type="region of interest" description="Disordered" evidence="7">
    <location>
        <begin position="646"/>
        <end position="760"/>
    </location>
</feature>
<dbReference type="InterPro" id="IPR010308">
    <property type="entry name" value="TRP_C"/>
</dbReference>
<protein>
    <submittedName>
        <fullName evidence="11">Flavin carrier protein</fullName>
    </submittedName>
</protein>
<feature type="transmembrane region" description="Helical" evidence="8">
    <location>
        <begin position="426"/>
        <end position="446"/>
    </location>
</feature>
<evidence type="ECO:0000256" key="9">
    <source>
        <dbReference type="SAM" id="SignalP"/>
    </source>
</evidence>
<dbReference type="Proteomes" id="UP001302126">
    <property type="component" value="Unassembled WGS sequence"/>
</dbReference>
<sequence length="760" mass="82537">MRFPSLNPLLLISTLATAVLPASAENILRSSSLAACQENSGFTASLFDVVFTPDNATAAINMIATSSIEGHVLFDIIVLAYGYQIIRTTVDPCKIGLGGMCPMTSGKMNYPFIIGNGQIPQSAINQIPGIAYTFPDLDATARIYINMTSGDLAGTTIACLEADISNGKTVDLIGVKWATAAVIAAALFSSAVVHGLGFTNAASHIAANSLALFSYFQAQAMLGLCSVPLPPVAMAWLQDFQWTMGIIRVGFMQTAITWYQRATGGTASIIFDTLHSVSVQIQKRSLPLLEPAADVVRRSVGDVAEHASNIAKRSYIMTSYGSYVVYGIQRVGFRARIETTNLFLTSLTFFYFLALFTVVGVVLFKLGCELFIKLKLVRGETFSEFRNGWLTSLKGILFRLTLICFPQLTVFCLWEFTPIARDSPGAVTLAVFFFFSSLATLCYAAYKVIRIARRSVALHRNPAYILFSDPRALNKWGFLYVQYRASAYYFIVPTIVYILVKGMFVALAQESGTVQAVALIIIEAAALITVSVLRPFMDKSTNSFNIAICAINFVNAIFLFIFTDVFGLPGLVIGVVGVVLWIANAAFALILLLMLIITTTILLFHNNPDTRYQFMNDDRTSFIKSQTHVATVSELDALAATARGPVKGLDLDDDESARSSPANLDHNGLPRPGTAGSNSSPNRYSLKSVRDSARNSVRMENYMTEKGHHLRNQHSGSIRAPSPFTASGSEGSLPATVPPPQTNHAKPQGASPWQRGAGYD</sequence>
<evidence type="ECO:0000256" key="7">
    <source>
        <dbReference type="SAM" id="MobiDB-lite"/>
    </source>
</evidence>
<dbReference type="Pfam" id="PF14558">
    <property type="entry name" value="TRP_N"/>
    <property type="match status" value="1"/>
</dbReference>
<evidence type="ECO:0000256" key="5">
    <source>
        <dbReference type="ARBA" id="ARBA00022989"/>
    </source>
</evidence>
<feature type="transmembrane region" description="Helical" evidence="8">
    <location>
        <begin position="545"/>
        <end position="565"/>
    </location>
</feature>
<dbReference type="AlphaFoldDB" id="A0AAN6WRC0"/>
<evidence type="ECO:0000256" key="4">
    <source>
        <dbReference type="ARBA" id="ARBA00022729"/>
    </source>
</evidence>
<evidence type="ECO:0000256" key="6">
    <source>
        <dbReference type="ARBA" id="ARBA00023136"/>
    </source>
</evidence>
<evidence type="ECO:0000256" key="3">
    <source>
        <dbReference type="ARBA" id="ARBA00022692"/>
    </source>
</evidence>
<evidence type="ECO:0000256" key="2">
    <source>
        <dbReference type="ARBA" id="ARBA00010642"/>
    </source>
</evidence>
<feature type="transmembrane region" description="Helical" evidence="8">
    <location>
        <begin position="487"/>
        <end position="508"/>
    </location>
</feature>
<dbReference type="GO" id="GO:0016020">
    <property type="term" value="C:membrane"/>
    <property type="evidence" value="ECO:0007669"/>
    <property type="project" value="UniProtKB-SubCell"/>
</dbReference>
<evidence type="ECO:0000256" key="8">
    <source>
        <dbReference type="SAM" id="Phobius"/>
    </source>
</evidence>
<keyword evidence="5 8" id="KW-1133">Transmembrane helix</keyword>
<feature type="chain" id="PRO_5042992517" evidence="9">
    <location>
        <begin position="25"/>
        <end position="760"/>
    </location>
</feature>
<comment type="caution">
    <text evidence="11">The sequence shown here is derived from an EMBL/GenBank/DDBJ whole genome shotgun (WGS) entry which is preliminary data.</text>
</comment>
<feature type="signal peptide" evidence="9">
    <location>
        <begin position="1"/>
        <end position="24"/>
    </location>
</feature>
<dbReference type="GO" id="GO:0009272">
    <property type="term" value="P:fungal-type cell wall biogenesis"/>
    <property type="evidence" value="ECO:0007669"/>
    <property type="project" value="TreeGrafter"/>
</dbReference>
<comment type="similarity">
    <text evidence="2">Belongs to the transient receptor potential (TRP) ion channel family.</text>
</comment>
<evidence type="ECO:0000256" key="1">
    <source>
        <dbReference type="ARBA" id="ARBA00004141"/>
    </source>
</evidence>
<evidence type="ECO:0000313" key="12">
    <source>
        <dbReference type="Proteomes" id="UP001302126"/>
    </source>
</evidence>
<evidence type="ECO:0000313" key="11">
    <source>
        <dbReference type="EMBL" id="KAK4186750.1"/>
    </source>
</evidence>
<comment type="subcellular location">
    <subcellularLocation>
        <location evidence="1">Membrane</location>
        <topology evidence="1">Multi-pass membrane protein</topology>
    </subcellularLocation>
</comment>
<dbReference type="Pfam" id="PF06011">
    <property type="entry name" value="TRP"/>
    <property type="match status" value="1"/>
</dbReference>
<gene>
    <name evidence="11" type="ORF">QBC35DRAFT_255460</name>
</gene>
<feature type="transmembrane region" description="Helical" evidence="8">
    <location>
        <begin position="342"/>
        <end position="364"/>
    </location>
</feature>
<dbReference type="PANTHER" id="PTHR31145:SF2">
    <property type="entry name" value="FLAVIN CARRIER PROTEIN 2"/>
    <property type="match status" value="1"/>
</dbReference>